<evidence type="ECO:0000313" key="5">
    <source>
        <dbReference type="Proteomes" id="UP000032874"/>
    </source>
</evidence>
<proteinExistence type="inferred from homology"/>
<dbReference type="PANTHER" id="PTHR37423:SF2">
    <property type="entry name" value="MEMBRANE-BOUND LYTIC MUREIN TRANSGLYCOSYLASE C"/>
    <property type="match status" value="1"/>
</dbReference>
<dbReference type="SUPFAM" id="SSF53955">
    <property type="entry name" value="Lysozyme-like"/>
    <property type="match status" value="1"/>
</dbReference>
<dbReference type="Pfam" id="PF01464">
    <property type="entry name" value="SLT"/>
    <property type="match status" value="1"/>
</dbReference>
<evidence type="ECO:0000256" key="1">
    <source>
        <dbReference type="ARBA" id="ARBA00007734"/>
    </source>
</evidence>
<keyword evidence="2" id="KW-0732">Signal</keyword>
<reference evidence="4 5" key="1">
    <citation type="submission" date="2014-08" db="EMBL/GenBank/DDBJ databases">
        <title>Genome sequences of NCPPB Pectobacterium isolates.</title>
        <authorList>
            <person name="Glover R.H."/>
            <person name="Sapp M."/>
            <person name="Elphinstone J."/>
        </authorList>
    </citation>
    <scope>NUCLEOTIDE SEQUENCE [LARGE SCALE GENOMIC DNA]</scope>
    <source>
        <strain evidence="4 5">NCPPB 2795</strain>
    </source>
</reference>
<protein>
    <submittedName>
        <fullName evidence="4">Lytic transglycosylase</fullName>
    </submittedName>
</protein>
<dbReference type="PANTHER" id="PTHR37423">
    <property type="entry name" value="SOLUBLE LYTIC MUREIN TRANSGLYCOSYLASE-RELATED"/>
    <property type="match status" value="1"/>
</dbReference>
<dbReference type="Proteomes" id="UP000032874">
    <property type="component" value="Unassembled WGS sequence"/>
</dbReference>
<evidence type="ECO:0000313" key="4">
    <source>
        <dbReference type="EMBL" id="KFX06980.1"/>
    </source>
</evidence>
<dbReference type="Gene3D" id="1.10.530.10">
    <property type="match status" value="1"/>
</dbReference>
<sequence>MRHLLITLLISPMLFSTTVCADTIPRAAQAYRSDVIRSARLDWGMNAPIADFAAQLHQESGWNPGAVSPVGALGLAQFMPTTADWFSGIVPELRTNQPLNPVWAIRALTGYDRWLWTRISASNDCERMAMTLSSYNGGLGWLQRDKQRAKIAGKDILRWFDHVETVNAGRSAANWHENRHYPDRILHQLAPRYLSWGRASCVE</sequence>
<feature type="signal peptide" evidence="2">
    <location>
        <begin position="1"/>
        <end position="21"/>
    </location>
</feature>
<dbReference type="eggNOG" id="COG0741">
    <property type="taxonomic scope" value="Bacteria"/>
</dbReference>
<feature type="chain" id="PRO_5001887210" evidence="2">
    <location>
        <begin position="22"/>
        <end position="203"/>
    </location>
</feature>
<name>A0A093RW13_9GAMM</name>
<organism evidence="4 5">
    <name type="scientific">Pectobacterium betavasculorum</name>
    <dbReference type="NCBI Taxonomy" id="55207"/>
    <lineage>
        <taxon>Bacteria</taxon>
        <taxon>Pseudomonadati</taxon>
        <taxon>Pseudomonadota</taxon>
        <taxon>Gammaproteobacteria</taxon>
        <taxon>Enterobacterales</taxon>
        <taxon>Pectobacteriaceae</taxon>
        <taxon>Pectobacterium</taxon>
    </lineage>
</organism>
<dbReference type="STRING" id="55207.KP22_02505"/>
<comment type="caution">
    <text evidence="4">The sequence shown here is derived from an EMBL/GenBank/DDBJ whole genome shotgun (WGS) entry which is preliminary data.</text>
</comment>
<dbReference type="RefSeq" id="WP_039322191.1">
    <property type="nucleotide sequence ID" value="NZ_JQHM01000001.1"/>
</dbReference>
<dbReference type="EMBL" id="JQHM01000001">
    <property type="protein sequence ID" value="KFX06980.1"/>
    <property type="molecule type" value="Genomic_DNA"/>
</dbReference>
<dbReference type="AlphaFoldDB" id="A0A093RW13"/>
<feature type="domain" description="Transglycosylase SLT" evidence="3">
    <location>
        <begin position="56"/>
        <end position="154"/>
    </location>
</feature>
<evidence type="ECO:0000256" key="2">
    <source>
        <dbReference type="SAM" id="SignalP"/>
    </source>
</evidence>
<accession>A0A093RW13</accession>
<evidence type="ECO:0000259" key="3">
    <source>
        <dbReference type="Pfam" id="PF01464"/>
    </source>
</evidence>
<dbReference type="InterPro" id="IPR023346">
    <property type="entry name" value="Lysozyme-like_dom_sf"/>
</dbReference>
<dbReference type="InterPro" id="IPR008258">
    <property type="entry name" value="Transglycosylase_SLT_dom_1"/>
</dbReference>
<comment type="similarity">
    <text evidence="1">Belongs to the transglycosylase Slt family.</text>
</comment>
<gene>
    <name evidence="4" type="ORF">KP22_02505</name>
</gene>